<protein>
    <submittedName>
        <fullName evidence="2">Uncharacterized protein</fullName>
    </submittedName>
</protein>
<keyword evidence="1" id="KW-0812">Transmembrane</keyword>
<dbReference type="RefSeq" id="WP_343763689.1">
    <property type="nucleotide sequence ID" value="NZ_BAAACG010000019.1"/>
</dbReference>
<feature type="transmembrane region" description="Helical" evidence="1">
    <location>
        <begin position="12"/>
        <end position="42"/>
    </location>
</feature>
<dbReference type="Proteomes" id="UP001501510">
    <property type="component" value="Unassembled WGS sequence"/>
</dbReference>
<evidence type="ECO:0000256" key="1">
    <source>
        <dbReference type="SAM" id="Phobius"/>
    </source>
</evidence>
<keyword evidence="3" id="KW-1185">Reference proteome</keyword>
<keyword evidence="1" id="KW-0472">Membrane</keyword>
<reference evidence="3" key="1">
    <citation type="journal article" date="2019" name="Int. J. Syst. Evol. Microbiol.">
        <title>The Global Catalogue of Microorganisms (GCM) 10K type strain sequencing project: providing services to taxonomists for standard genome sequencing and annotation.</title>
        <authorList>
            <consortium name="The Broad Institute Genomics Platform"/>
            <consortium name="The Broad Institute Genome Sequencing Center for Infectious Disease"/>
            <person name="Wu L."/>
            <person name="Ma J."/>
        </authorList>
    </citation>
    <scope>NUCLEOTIDE SEQUENCE [LARGE SCALE GENOMIC DNA]</scope>
    <source>
        <strain evidence="3">JCM 1407</strain>
    </source>
</reference>
<gene>
    <name evidence="2" type="ORF">GCM10008906_34530</name>
</gene>
<evidence type="ECO:0000313" key="2">
    <source>
        <dbReference type="EMBL" id="GAA0746639.1"/>
    </source>
</evidence>
<proteinExistence type="predicted"/>
<dbReference type="EMBL" id="BAAACG010000019">
    <property type="protein sequence ID" value="GAA0746639.1"/>
    <property type="molecule type" value="Genomic_DNA"/>
</dbReference>
<feature type="transmembrane region" description="Helical" evidence="1">
    <location>
        <begin position="104"/>
        <end position="124"/>
    </location>
</feature>
<keyword evidence="1" id="KW-1133">Transmembrane helix</keyword>
<sequence>MKEAKIVREVAFYYALVSALFLGLSPQFLGYIFPILFLLPIYLGLTGIKNRKKVGYYVGMGMVPLASSVAILWIRYVYSIRGDFEGEFLAVADKFNISASTVRIITSISTVFSVVLLILAIIMFRKLTKNRKVFSK</sequence>
<accession>A0ABP3V1H5</accession>
<comment type="caution">
    <text evidence="2">The sequence shown here is derived from an EMBL/GenBank/DDBJ whole genome shotgun (WGS) entry which is preliminary data.</text>
</comment>
<organism evidence="2 3">
    <name type="scientific">Clostridium oceanicum</name>
    <dbReference type="NCBI Taxonomy" id="1543"/>
    <lineage>
        <taxon>Bacteria</taxon>
        <taxon>Bacillati</taxon>
        <taxon>Bacillota</taxon>
        <taxon>Clostridia</taxon>
        <taxon>Eubacteriales</taxon>
        <taxon>Clostridiaceae</taxon>
        <taxon>Clostridium</taxon>
    </lineage>
</organism>
<name>A0ABP3V1H5_9CLOT</name>
<feature type="transmembrane region" description="Helical" evidence="1">
    <location>
        <begin position="54"/>
        <end position="74"/>
    </location>
</feature>
<evidence type="ECO:0000313" key="3">
    <source>
        <dbReference type="Proteomes" id="UP001501510"/>
    </source>
</evidence>